<dbReference type="CDD" id="cd02872">
    <property type="entry name" value="GH18_chitolectin_chitotriosidase"/>
    <property type="match status" value="1"/>
</dbReference>
<feature type="domain" description="GH18" evidence="6">
    <location>
        <begin position="150"/>
        <end position="508"/>
    </location>
</feature>
<evidence type="ECO:0000259" key="6">
    <source>
        <dbReference type="PROSITE" id="PS51910"/>
    </source>
</evidence>
<dbReference type="Proteomes" id="UP000502823">
    <property type="component" value="Unassembled WGS sequence"/>
</dbReference>
<sequence>MTPIMKVNHKEKSAMRNHSSFPLPFQPVKCHLHSVDPTSSYFNAVINYVETCRSISNIYVFSYGIRNQSTDIAVHPFTYLERKCPCESGSSSSVSDTNSLTNVTSSYSSLFTSKKDQIIEVYVMKSQNFEPKKLVHVYHRYNRDTLCISGRIVCYFESWATYRPGSGKFDVELIDPNLCTHLIYSFVGINSNAQVTILDPWNDIDLGAIRRFNALRNQNPNLKTMAAIGGATAGSDTFSQVVNSATSRAKFADNIVNFAKQYGFNGIDLDWEYPTNEVSNNIKLLKLLRPKFDSNGLILSAAVSAGFDTIDASYNVPALGQYLDFINVMTYDLHGPWDSATGENAPLYAGPSDKTAYLRNLNADSAIQYWIQKGAPKDKLNLGIGTYGRSFTLKSASNNGVGASTTGAGQPGPYTQESGYLGYNEICEAHIAGNLEQHWNAEQKSAYAFHGDQWVGYDNIAAVRIKAEYITSSGLGGAMVWAIDTDDFRNICGDGRYPLINTIKTYLG</sequence>
<evidence type="ECO:0000256" key="5">
    <source>
        <dbReference type="RuleBase" id="RU004453"/>
    </source>
</evidence>
<dbReference type="InParanoid" id="A0A6L2PXH9"/>
<keyword evidence="2" id="KW-1015">Disulfide bond</keyword>
<dbReference type="Gene3D" id="3.20.20.80">
    <property type="entry name" value="Glycosidases"/>
    <property type="match status" value="1"/>
</dbReference>
<keyword evidence="3 4" id="KW-0326">Glycosidase</keyword>
<evidence type="ECO:0000256" key="1">
    <source>
        <dbReference type="ARBA" id="ARBA00022801"/>
    </source>
</evidence>
<dbReference type="SUPFAM" id="SSF54556">
    <property type="entry name" value="Chitinase insertion domain"/>
    <property type="match status" value="1"/>
</dbReference>
<dbReference type="SUPFAM" id="SSF51445">
    <property type="entry name" value="(Trans)glycosidases"/>
    <property type="match status" value="1"/>
</dbReference>
<dbReference type="GO" id="GO:0006032">
    <property type="term" value="P:chitin catabolic process"/>
    <property type="evidence" value="ECO:0007669"/>
    <property type="project" value="TreeGrafter"/>
</dbReference>
<dbReference type="InterPro" id="IPR001223">
    <property type="entry name" value="Glyco_hydro18_cat"/>
</dbReference>
<evidence type="ECO:0000313" key="7">
    <source>
        <dbReference type="EMBL" id="GFG35165.1"/>
    </source>
</evidence>
<dbReference type="GO" id="GO:0005975">
    <property type="term" value="P:carbohydrate metabolic process"/>
    <property type="evidence" value="ECO:0007669"/>
    <property type="project" value="InterPro"/>
</dbReference>
<dbReference type="InterPro" id="IPR001579">
    <property type="entry name" value="Glyco_hydro_18_chit_AS"/>
</dbReference>
<dbReference type="AlphaFoldDB" id="A0A6L2PXH9"/>
<dbReference type="GO" id="GO:0005576">
    <property type="term" value="C:extracellular region"/>
    <property type="evidence" value="ECO:0007669"/>
    <property type="project" value="TreeGrafter"/>
</dbReference>
<dbReference type="PROSITE" id="PS51910">
    <property type="entry name" value="GH18_2"/>
    <property type="match status" value="1"/>
</dbReference>
<dbReference type="GO" id="GO:0008061">
    <property type="term" value="F:chitin binding"/>
    <property type="evidence" value="ECO:0007669"/>
    <property type="project" value="InterPro"/>
</dbReference>
<dbReference type="InterPro" id="IPR029070">
    <property type="entry name" value="Chitinase_insertion_sf"/>
</dbReference>
<dbReference type="EMBL" id="BLKM01012015">
    <property type="protein sequence ID" value="GFG35165.1"/>
    <property type="molecule type" value="Genomic_DNA"/>
</dbReference>
<dbReference type="FunFam" id="3.10.50.10:FF:000001">
    <property type="entry name" value="Chitinase 3-like 1"/>
    <property type="match status" value="1"/>
</dbReference>
<dbReference type="InterPro" id="IPR017853">
    <property type="entry name" value="GH"/>
</dbReference>
<dbReference type="PANTHER" id="PTHR11177:SF360">
    <property type="entry name" value="CHITINASE 4-RELATED"/>
    <property type="match status" value="1"/>
</dbReference>
<dbReference type="InterPro" id="IPR011583">
    <property type="entry name" value="Chitinase_II/V-like_cat"/>
</dbReference>
<comment type="similarity">
    <text evidence="5">Belongs to the glycosyl hydrolase 18 family.</text>
</comment>
<dbReference type="PANTHER" id="PTHR11177">
    <property type="entry name" value="CHITINASE"/>
    <property type="match status" value="1"/>
</dbReference>
<reference evidence="8" key="1">
    <citation type="submission" date="2020-01" db="EMBL/GenBank/DDBJ databases">
        <title>Draft genome sequence of the Termite Coptotermes fromosanus.</title>
        <authorList>
            <person name="Itakura S."/>
            <person name="Yosikawa Y."/>
            <person name="Umezawa K."/>
        </authorList>
    </citation>
    <scope>NUCLEOTIDE SEQUENCE [LARGE SCALE GENOMIC DNA]</scope>
</reference>
<gene>
    <name evidence="7" type="ORF">Cfor_12741</name>
</gene>
<keyword evidence="1 4" id="KW-0378">Hydrolase</keyword>
<accession>A0A6L2PXH9</accession>
<evidence type="ECO:0000256" key="4">
    <source>
        <dbReference type="RuleBase" id="RU000489"/>
    </source>
</evidence>
<proteinExistence type="inferred from homology"/>
<evidence type="ECO:0000313" key="8">
    <source>
        <dbReference type="Proteomes" id="UP000502823"/>
    </source>
</evidence>
<dbReference type="InterPro" id="IPR050314">
    <property type="entry name" value="Glycosyl_Hydrlase_18"/>
</dbReference>
<evidence type="ECO:0000256" key="3">
    <source>
        <dbReference type="ARBA" id="ARBA00023295"/>
    </source>
</evidence>
<dbReference type="GO" id="GO:0004568">
    <property type="term" value="F:chitinase activity"/>
    <property type="evidence" value="ECO:0007669"/>
    <property type="project" value="TreeGrafter"/>
</dbReference>
<keyword evidence="8" id="KW-1185">Reference proteome</keyword>
<dbReference type="PROSITE" id="PS01095">
    <property type="entry name" value="GH18_1"/>
    <property type="match status" value="1"/>
</dbReference>
<dbReference type="SMART" id="SM00636">
    <property type="entry name" value="Glyco_18"/>
    <property type="match status" value="1"/>
</dbReference>
<evidence type="ECO:0000256" key="2">
    <source>
        <dbReference type="ARBA" id="ARBA00023157"/>
    </source>
</evidence>
<dbReference type="Pfam" id="PF00704">
    <property type="entry name" value="Glyco_hydro_18"/>
    <property type="match status" value="1"/>
</dbReference>
<name>A0A6L2PXH9_COPFO</name>
<organism evidence="7 8">
    <name type="scientific">Coptotermes formosanus</name>
    <name type="common">Formosan subterranean termite</name>
    <dbReference type="NCBI Taxonomy" id="36987"/>
    <lineage>
        <taxon>Eukaryota</taxon>
        <taxon>Metazoa</taxon>
        <taxon>Ecdysozoa</taxon>
        <taxon>Arthropoda</taxon>
        <taxon>Hexapoda</taxon>
        <taxon>Insecta</taxon>
        <taxon>Pterygota</taxon>
        <taxon>Neoptera</taxon>
        <taxon>Polyneoptera</taxon>
        <taxon>Dictyoptera</taxon>
        <taxon>Blattodea</taxon>
        <taxon>Blattoidea</taxon>
        <taxon>Termitoidae</taxon>
        <taxon>Rhinotermitidae</taxon>
        <taxon>Coptotermes</taxon>
    </lineage>
</organism>
<dbReference type="Gene3D" id="3.10.50.10">
    <property type="match status" value="1"/>
</dbReference>
<protein>
    <recommendedName>
        <fullName evidence="6">GH18 domain-containing protein</fullName>
    </recommendedName>
</protein>
<comment type="caution">
    <text evidence="7">The sequence shown here is derived from an EMBL/GenBank/DDBJ whole genome shotgun (WGS) entry which is preliminary data.</text>
</comment>
<dbReference type="OrthoDB" id="73875at2759"/>